<accession>A0A1N6SY09</accession>
<evidence type="ECO:0000313" key="1">
    <source>
        <dbReference type="EMBL" id="SIQ45971.1"/>
    </source>
</evidence>
<gene>
    <name evidence="1" type="ORF">SAMN05878282_104202</name>
</gene>
<evidence type="ECO:0000313" key="2">
    <source>
        <dbReference type="Proteomes" id="UP000185841"/>
    </source>
</evidence>
<dbReference type="Pfam" id="PF13450">
    <property type="entry name" value="NAD_binding_8"/>
    <property type="match status" value="1"/>
</dbReference>
<name>A0A1N6SY09_AQUAC</name>
<protein>
    <submittedName>
        <fullName evidence="1">Spermidine dehydrogenase</fullName>
    </submittedName>
</protein>
<dbReference type="InterPro" id="IPR006311">
    <property type="entry name" value="TAT_signal"/>
</dbReference>
<dbReference type="PROSITE" id="PS51318">
    <property type="entry name" value="TAT"/>
    <property type="match status" value="1"/>
</dbReference>
<reference evidence="1 2" key="1">
    <citation type="submission" date="2017-01" db="EMBL/GenBank/DDBJ databases">
        <authorList>
            <person name="Mah S.A."/>
            <person name="Swanson W.J."/>
            <person name="Moy G.W."/>
            <person name="Vacquier V.D."/>
        </authorList>
    </citation>
    <scope>NUCLEOTIDE SEQUENCE [LARGE SCALE GENOMIC DNA]</scope>
    <source>
        <strain evidence="1 2">RU36E</strain>
    </source>
</reference>
<dbReference type="AlphaFoldDB" id="A0A1N6SY09"/>
<proteinExistence type="predicted"/>
<sequence length="606" mass="67530">MTIKRRDFLNGAALAVGAGLLPWQLVRAAQAQQAGYPPALTGLRGSHPGSFEVAHQMGWEKKVFDTDSLPIQEEYDLVVVGAGISGLAAAWFYRERHPQARILLLDNHDDFGGHAKRNEFRAGGRLILGYGGSESLDSPKANFSDQVHRLLQALGVRLERFDQAYQHRLYEELDSAVFFDRQTFGEDRLVVGEPDAEAEDEADWAGFIGRFPLAEADREALRALYEDEEDYLAKMPADEREDYLASLSYRDYLKRHVGLSETAIAYFQQRSSDEYGYRIDFLPASYARYAGYPGFAGLGLEEDEGEEEPYIYHFPDGNAGVARLLVRDLIPGVAPGRDMDDVVLAAFDYGRLDVSGQAVRLRLSSTAVSVRNRDEGVDVGYSRGGQLYRVRGRHCVLACYNMLIPYILRDLPAAQAKALSQNVKLPLVYANVVIRDWTSWAKLGMQEVYSPGMPFSVVKLDYPVDLGGYRAPRDPQQPICLHMVQVPHAAGVGPDLRTQARAARMQIYTTSFEQYEAQIRDQLQRLLGKAGFDSQRDILAITVNRWPHGYSYYTNSLFDGPDGGEAVMKAARQPLGRVAIANSDAGWDPYLHGAVDQAWRAVGELG</sequence>
<dbReference type="RefSeq" id="WP_076426591.1">
    <property type="nucleotide sequence ID" value="NZ_FTMP01000004.1"/>
</dbReference>
<organism evidence="1 2">
    <name type="scientific">Aquipseudomonas alcaligenes</name>
    <name type="common">Pseudomonas alcaligenes</name>
    <dbReference type="NCBI Taxonomy" id="43263"/>
    <lineage>
        <taxon>Bacteria</taxon>
        <taxon>Pseudomonadati</taxon>
        <taxon>Pseudomonadota</taxon>
        <taxon>Gammaproteobacteria</taxon>
        <taxon>Pseudomonadales</taxon>
        <taxon>Pseudomonadaceae</taxon>
        <taxon>Aquipseudomonas</taxon>
    </lineage>
</organism>
<dbReference type="SUPFAM" id="SSF51905">
    <property type="entry name" value="FAD/NAD(P)-binding domain"/>
    <property type="match status" value="2"/>
</dbReference>
<dbReference type="Gene3D" id="3.50.50.60">
    <property type="entry name" value="FAD/NAD(P)-binding domain"/>
    <property type="match status" value="2"/>
</dbReference>
<dbReference type="Proteomes" id="UP000185841">
    <property type="component" value="Unassembled WGS sequence"/>
</dbReference>
<dbReference type="EMBL" id="FTMP01000004">
    <property type="protein sequence ID" value="SIQ45971.1"/>
    <property type="molecule type" value="Genomic_DNA"/>
</dbReference>
<dbReference type="InterPro" id="IPR036188">
    <property type="entry name" value="FAD/NAD-bd_sf"/>
</dbReference>